<sequence length="64" mass="7124">MTTGSRIDVNDEQSPGSSIASDVEEEVAKGEVKGESCTVDRPIDNHEDPCVSWEYTRQGHEMRK</sequence>
<evidence type="ECO:0000313" key="2">
    <source>
        <dbReference type="EMBL" id="KAK1130941.1"/>
    </source>
</evidence>
<evidence type="ECO:0000256" key="1">
    <source>
        <dbReference type="SAM" id="MobiDB-lite"/>
    </source>
</evidence>
<evidence type="ECO:0000313" key="3">
    <source>
        <dbReference type="Proteomes" id="UP001177670"/>
    </source>
</evidence>
<gene>
    <name evidence="2" type="ORF">K0M31_017246</name>
</gene>
<name>A0AA40G4Q2_9HYME</name>
<keyword evidence="3" id="KW-1185">Reference proteome</keyword>
<feature type="region of interest" description="Disordered" evidence="1">
    <location>
        <begin position="1"/>
        <end position="47"/>
    </location>
</feature>
<proteinExistence type="predicted"/>
<organism evidence="2 3">
    <name type="scientific">Melipona bicolor</name>
    <dbReference type="NCBI Taxonomy" id="60889"/>
    <lineage>
        <taxon>Eukaryota</taxon>
        <taxon>Metazoa</taxon>
        <taxon>Ecdysozoa</taxon>
        <taxon>Arthropoda</taxon>
        <taxon>Hexapoda</taxon>
        <taxon>Insecta</taxon>
        <taxon>Pterygota</taxon>
        <taxon>Neoptera</taxon>
        <taxon>Endopterygota</taxon>
        <taxon>Hymenoptera</taxon>
        <taxon>Apocrita</taxon>
        <taxon>Aculeata</taxon>
        <taxon>Apoidea</taxon>
        <taxon>Anthophila</taxon>
        <taxon>Apidae</taxon>
        <taxon>Melipona</taxon>
    </lineage>
</organism>
<accession>A0AA40G4Q2</accession>
<comment type="caution">
    <text evidence="2">The sequence shown here is derived from an EMBL/GenBank/DDBJ whole genome shotgun (WGS) entry which is preliminary data.</text>
</comment>
<reference evidence="2" key="1">
    <citation type="submission" date="2021-10" db="EMBL/GenBank/DDBJ databases">
        <title>Melipona bicolor Genome sequencing and assembly.</title>
        <authorList>
            <person name="Araujo N.S."/>
            <person name="Arias M.C."/>
        </authorList>
    </citation>
    <scope>NUCLEOTIDE SEQUENCE</scope>
    <source>
        <strain evidence="2">USP_2M_L1-L4_2017</strain>
        <tissue evidence="2">Whole body</tissue>
    </source>
</reference>
<dbReference type="Proteomes" id="UP001177670">
    <property type="component" value="Unassembled WGS sequence"/>
</dbReference>
<dbReference type="AlphaFoldDB" id="A0AA40G4Q2"/>
<protein>
    <submittedName>
        <fullName evidence="2">Uncharacterized protein</fullName>
    </submittedName>
</protein>
<dbReference type="EMBL" id="JAHYIQ010000006">
    <property type="protein sequence ID" value="KAK1130941.1"/>
    <property type="molecule type" value="Genomic_DNA"/>
</dbReference>